<dbReference type="PANTHER" id="PTHR37316:SF3">
    <property type="entry name" value="TEICHOIC ACID GLYCEROL-PHOSPHATE TRANSFERASE"/>
    <property type="match status" value="1"/>
</dbReference>
<comment type="subcellular location">
    <subcellularLocation>
        <location evidence="1">Cell membrane</location>
        <topology evidence="1">Peripheral membrane protein</topology>
    </subcellularLocation>
</comment>
<dbReference type="KEGG" id="sep:SE_0025"/>
<name>A0A0H2VDX0_STAES</name>
<dbReference type="SUPFAM" id="SSF53448">
    <property type="entry name" value="Nucleotide-diphospho-sugar transferases"/>
    <property type="match status" value="1"/>
</dbReference>
<dbReference type="HOGENOM" id="CLU_003394_2_0_9"/>
<dbReference type="GO" id="GO:0005886">
    <property type="term" value="C:plasma membrane"/>
    <property type="evidence" value="ECO:0007669"/>
    <property type="project" value="UniProtKB-SubCell"/>
</dbReference>
<dbReference type="InterPro" id="IPR043148">
    <property type="entry name" value="TagF_C"/>
</dbReference>
<dbReference type="InterPro" id="IPR029044">
    <property type="entry name" value="Nucleotide-diphossugar_trans"/>
</dbReference>
<dbReference type="PANTHER" id="PTHR37316">
    <property type="entry name" value="TEICHOIC ACID GLYCEROL-PHOSPHATE PRIMASE"/>
    <property type="match status" value="1"/>
</dbReference>
<dbReference type="Gene3D" id="3.90.550.10">
    <property type="entry name" value="Spore Coat Polysaccharide Biosynthesis Protein SpsA, Chain A"/>
    <property type="match status" value="1"/>
</dbReference>
<dbReference type="Gene3D" id="3.40.50.12580">
    <property type="match status" value="1"/>
</dbReference>
<keyword evidence="6" id="KW-0472">Membrane</keyword>
<sequence length="775" mass="93008">MHMRKLCSLVLGEHFREENSLRYSIVMPYKETDTKMFNDCLDSLNNQTFKDFEVLFIHDGDSNLHDEIKNINFNHKVLESNVSSNPQYYRNIGIKEATGEYILFMDSDDYLHPNSLIYANEIINEEHDFVVKLGVKKTHYTKSLTFKENTRSFYKPEISEKIRKLLTDINKENVSNPEFINKLYELELVKHSYNNIKQNKFLDNINYRLKSNGLIINRQFIIDHELGFDTTNSLYGDIPFVIKLYNLVDRIKQTRVKLYFKLIHNDSISYPSHTQKFKETKSYYKLLAYDKALNYCPNLNLARKLKGFATREYLYYVCKGEDFRNSFNNVKPIYSILRDLLNKPSKRLKINLRHKLEINPIKNGEYRKAYNRSRRRVKLYNAYEFLKPKNERYRKKVIQKNFFAKLPIRKDLIVYESFLGKNYSDSPKSIFEYLKSSESDKFKHVWILNNKDILEDYPILNDKNVKIIDRFSWEYFYYVTVAKYFILNMRQPKWLVKKKDQTILSTWHGTPLKRLVFDMDNVTSASKSYKQDFYQQSRNWDYLIAANKYSEQIFERAFKYPTSNILTYGYPRNDILSNYNQEYKIKVKQKLNIPTDKKVVLYAPTWRDDEYHGVGQYKFSLNLDLEQMRQELGEEYIVLLRMHYFISDRLDISEYEGFAFDFSKYNDVNDLYIVSDILITDYSSVFFDYANLKRPILFYTYDLDKYKDELRGFYIDMEKDLPGPLLFDSSEVINNIKNIEVINNNYKERYELFYNKFCLLDDGKATKRVVEKVIN</sequence>
<dbReference type="InterPro" id="IPR051612">
    <property type="entry name" value="Teichoic_Acid_Biosynth"/>
</dbReference>
<evidence type="ECO:0000256" key="2">
    <source>
        <dbReference type="ARBA" id="ARBA00010488"/>
    </source>
</evidence>
<evidence type="ECO:0000256" key="1">
    <source>
        <dbReference type="ARBA" id="ARBA00004202"/>
    </source>
</evidence>
<dbReference type="eggNOG" id="COG1887">
    <property type="taxonomic scope" value="Bacteria"/>
</dbReference>
<gene>
    <name evidence="8" type="ordered locus">SE_0025</name>
</gene>
<dbReference type="Proteomes" id="UP000001411">
    <property type="component" value="Chromosome"/>
</dbReference>
<evidence type="ECO:0000313" key="9">
    <source>
        <dbReference type="Proteomes" id="UP000001411"/>
    </source>
</evidence>
<keyword evidence="4" id="KW-0808">Transferase</keyword>
<organism evidence="8 9">
    <name type="scientific">Staphylococcus epidermidis (strain ATCC 12228 / FDA PCI 1200)</name>
    <dbReference type="NCBI Taxonomy" id="176280"/>
    <lineage>
        <taxon>Bacteria</taxon>
        <taxon>Bacillati</taxon>
        <taxon>Bacillota</taxon>
        <taxon>Bacilli</taxon>
        <taxon>Bacillales</taxon>
        <taxon>Staphylococcaceae</taxon>
        <taxon>Staphylococcus</taxon>
    </lineage>
</organism>
<evidence type="ECO:0000256" key="5">
    <source>
        <dbReference type="ARBA" id="ARBA00022944"/>
    </source>
</evidence>
<dbReference type="GO" id="GO:0047355">
    <property type="term" value="F:CDP-glycerol glycerophosphotransferase activity"/>
    <property type="evidence" value="ECO:0007669"/>
    <property type="project" value="InterPro"/>
</dbReference>
<reference evidence="8 9" key="1">
    <citation type="journal article" date="2003" name="Mol. Microbiol.">
        <title>Genome-based analysis of virulence genes in a non-biofilm-forming Staphylococcus epidermidis strain (ATCC 12228).</title>
        <authorList>
            <person name="Zhang Y.Q."/>
            <person name="Ren S.X."/>
            <person name="Li H.L."/>
            <person name="Wang Y.X."/>
            <person name="Fu G."/>
            <person name="Yang J."/>
            <person name="Qin Z.Q."/>
            <person name="Miao Y.G."/>
            <person name="Wang W.Y."/>
            <person name="Chen R.S."/>
            <person name="Shen Y."/>
            <person name="Chen Z."/>
            <person name="Yuan Z.H."/>
            <person name="Zhao G.P."/>
            <person name="Qu D."/>
            <person name="Danchin A."/>
            <person name="Wen Y.M."/>
        </authorList>
    </citation>
    <scope>NUCLEOTIDE SEQUENCE [LARGE SCALE GENOMIC DNA]</scope>
    <source>
        <strain evidence="9">ATCC 12228 / FDA PCI 1200</strain>
    </source>
</reference>
<protein>
    <submittedName>
        <fullName evidence="8">Teichoic acid biosynthesis protein F</fullName>
    </submittedName>
</protein>
<dbReference type="Pfam" id="PF00535">
    <property type="entry name" value="Glycos_transf_2"/>
    <property type="match status" value="1"/>
</dbReference>
<evidence type="ECO:0000256" key="4">
    <source>
        <dbReference type="ARBA" id="ARBA00022679"/>
    </source>
</evidence>
<evidence type="ECO:0000256" key="3">
    <source>
        <dbReference type="ARBA" id="ARBA00022475"/>
    </source>
</evidence>
<dbReference type="InterPro" id="IPR001173">
    <property type="entry name" value="Glyco_trans_2-like"/>
</dbReference>
<evidence type="ECO:0000259" key="7">
    <source>
        <dbReference type="Pfam" id="PF00535"/>
    </source>
</evidence>
<keyword evidence="3" id="KW-1003">Cell membrane</keyword>
<dbReference type="Pfam" id="PF04464">
    <property type="entry name" value="Glyphos_transf"/>
    <property type="match status" value="1"/>
</dbReference>
<dbReference type="AlphaFoldDB" id="A0A0H2VDX0"/>
<evidence type="ECO:0000313" key="8">
    <source>
        <dbReference type="EMBL" id="AAO03622.1"/>
    </source>
</evidence>
<dbReference type="InterPro" id="IPR043149">
    <property type="entry name" value="TagF_N"/>
</dbReference>
<dbReference type="OrthoDB" id="9811865at2"/>
<dbReference type="GO" id="GO:0019350">
    <property type="term" value="P:teichoic acid biosynthetic process"/>
    <property type="evidence" value="ECO:0007669"/>
    <property type="project" value="UniProtKB-KW"/>
</dbReference>
<dbReference type="eggNOG" id="COG0463">
    <property type="taxonomic scope" value="Bacteria"/>
</dbReference>
<accession>A0A0H2VDX0</accession>
<dbReference type="CDD" id="cd00761">
    <property type="entry name" value="Glyco_tranf_GTA_type"/>
    <property type="match status" value="1"/>
</dbReference>
<dbReference type="PATRIC" id="fig|176280.10.peg.25"/>
<keyword evidence="5" id="KW-0777">Teichoic acid biosynthesis</keyword>
<dbReference type="EMBL" id="AE015929">
    <property type="protein sequence ID" value="AAO03622.1"/>
    <property type="molecule type" value="Genomic_DNA"/>
</dbReference>
<dbReference type="Gene3D" id="3.40.50.11820">
    <property type="match status" value="1"/>
</dbReference>
<evidence type="ECO:0000256" key="6">
    <source>
        <dbReference type="ARBA" id="ARBA00023136"/>
    </source>
</evidence>
<dbReference type="InterPro" id="IPR007554">
    <property type="entry name" value="Glycerophosphate_synth"/>
</dbReference>
<proteinExistence type="inferred from homology"/>
<feature type="domain" description="Glycosyltransferase 2-like" evidence="7">
    <location>
        <begin position="24"/>
        <end position="147"/>
    </location>
</feature>
<comment type="similarity">
    <text evidence="2">Belongs to the CDP-glycerol glycerophosphotransferase family.</text>
</comment>
<dbReference type="SUPFAM" id="SSF53756">
    <property type="entry name" value="UDP-Glycosyltransferase/glycogen phosphorylase"/>
    <property type="match status" value="1"/>
</dbReference>